<feature type="compositionally biased region" description="Basic and acidic residues" evidence="3">
    <location>
        <begin position="38"/>
        <end position="60"/>
    </location>
</feature>
<dbReference type="PROSITE" id="PS50005">
    <property type="entry name" value="TPR"/>
    <property type="match status" value="2"/>
</dbReference>
<dbReference type="InterPro" id="IPR011990">
    <property type="entry name" value="TPR-like_helical_dom_sf"/>
</dbReference>
<dbReference type="Proteomes" id="UP000515163">
    <property type="component" value="Unplaced"/>
</dbReference>
<dbReference type="InterPro" id="IPR019734">
    <property type="entry name" value="TPR_rpt"/>
</dbReference>
<organism evidence="4 5">
    <name type="scientific">Actinia tenebrosa</name>
    <name type="common">Australian red waratah sea anemone</name>
    <dbReference type="NCBI Taxonomy" id="6105"/>
    <lineage>
        <taxon>Eukaryota</taxon>
        <taxon>Metazoa</taxon>
        <taxon>Cnidaria</taxon>
        <taxon>Anthozoa</taxon>
        <taxon>Hexacorallia</taxon>
        <taxon>Actiniaria</taxon>
        <taxon>Actiniidae</taxon>
        <taxon>Actinia</taxon>
    </lineage>
</organism>
<accession>A0A6P8IAJ9</accession>
<feature type="region of interest" description="Disordered" evidence="3">
    <location>
        <begin position="22"/>
        <end position="60"/>
    </location>
</feature>
<dbReference type="FunCoup" id="A0A6P8IAJ9">
    <property type="interactions" value="1"/>
</dbReference>
<proteinExistence type="inferred from homology"/>
<comment type="similarity">
    <text evidence="1">Belongs to the TTC36 family.</text>
</comment>
<dbReference type="SMART" id="SM00028">
    <property type="entry name" value="TPR"/>
    <property type="match status" value="3"/>
</dbReference>
<keyword evidence="2" id="KW-0802">TPR repeat</keyword>
<dbReference type="PANTHER" id="PTHR21405">
    <property type="entry name" value="CDNA SEQUENCE BC021608"/>
    <property type="match status" value="1"/>
</dbReference>
<reference evidence="5" key="1">
    <citation type="submission" date="2025-08" db="UniProtKB">
        <authorList>
            <consortium name="RefSeq"/>
        </authorList>
    </citation>
    <scope>IDENTIFICATION</scope>
    <source>
        <tissue evidence="5">Tentacle</tissue>
    </source>
</reference>
<dbReference type="AlphaFoldDB" id="A0A6P8IAJ9"/>
<name>A0A6P8IAJ9_ACTTE</name>
<dbReference type="SUPFAM" id="SSF48452">
    <property type="entry name" value="TPR-like"/>
    <property type="match status" value="1"/>
</dbReference>
<protein>
    <submittedName>
        <fullName evidence="5">Tetratricopeptide repeat protein 36 homolog</fullName>
    </submittedName>
</protein>
<evidence type="ECO:0000313" key="4">
    <source>
        <dbReference type="Proteomes" id="UP000515163"/>
    </source>
</evidence>
<evidence type="ECO:0000256" key="2">
    <source>
        <dbReference type="PROSITE-ProRule" id="PRU00339"/>
    </source>
</evidence>
<evidence type="ECO:0000313" key="5">
    <source>
        <dbReference type="RefSeq" id="XP_031564226.1"/>
    </source>
</evidence>
<dbReference type="PANTHER" id="PTHR21405:SF0">
    <property type="entry name" value="TETRATRICOPEPTIDE REPEAT PROTEIN 36"/>
    <property type="match status" value="1"/>
</dbReference>
<dbReference type="GeneID" id="116299662"/>
<dbReference type="GO" id="GO:0006570">
    <property type="term" value="P:tyrosine metabolic process"/>
    <property type="evidence" value="ECO:0007669"/>
    <property type="project" value="TreeGrafter"/>
</dbReference>
<dbReference type="InParanoid" id="A0A6P8IAJ9"/>
<keyword evidence="4" id="KW-1185">Reference proteome</keyword>
<evidence type="ECO:0000256" key="1">
    <source>
        <dbReference type="ARBA" id="ARBA00006995"/>
    </source>
</evidence>
<feature type="repeat" description="TPR" evidence="2">
    <location>
        <begin position="48"/>
        <end position="81"/>
    </location>
</feature>
<dbReference type="RefSeq" id="XP_031564226.1">
    <property type="nucleotide sequence ID" value="XM_031708366.1"/>
</dbReference>
<evidence type="ECO:0000256" key="3">
    <source>
        <dbReference type="SAM" id="MobiDB-lite"/>
    </source>
</evidence>
<dbReference type="Pfam" id="PF13181">
    <property type="entry name" value="TPR_8"/>
    <property type="match status" value="1"/>
</dbReference>
<sequence>MADEVSVSQSDKTVLESIFSPFLPLGTADDNDEIQESSQERDVNSERAKEYERSGVEKAESGGLDEALECFNRAIEVAPSRASGYNNRAQLWRLKGDIKNAMNDLNKAIELDDHGSAAAQAHTQRGLIHKLQGDDEQALLDFQAGAKLGNKFAKSMAIQCNPYAAMCNKMLAEAIGKLQEYNPE</sequence>
<dbReference type="KEGG" id="aten:116299662"/>
<dbReference type="InterPro" id="IPR038906">
    <property type="entry name" value="TTC36"/>
</dbReference>
<feature type="repeat" description="TPR" evidence="2">
    <location>
        <begin position="82"/>
        <end position="115"/>
    </location>
</feature>
<dbReference type="OrthoDB" id="539634at2759"/>
<gene>
    <name evidence="5" type="primary">LOC116299662</name>
</gene>
<dbReference type="Gene3D" id="1.25.40.10">
    <property type="entry name" value="Tetratricopeptide repeat domain"/>
    <property type="match status" value="1"/>
</dbReference>